<keyword evidence="1" id="KW-1185">Reference proteome</keyword>
<evidence type="ECO:0000313" key="1">
    <source>
        <dbReference type="Proteomes" id="UP001732780"/>
    </source>
</evidence>
<dbReference type="RefSeq" id="XP_074230587.1">
    <property type="nucleotide sequence ID" value="XM_074374486.1"/>
</dbReference>
<dbReference type="Proteomes" id="UP001732780">
    <property type="component" value="Chromosome 12"/>
</dbReference>
<reference evidence="2" key="1">
    <citation type="submission" date="2025-08" db="UniProtKB">
        <authorList>
            <consortium name="RefSeq"/>
        </authorList>
    </citation>
    <scope>IDENTIFICATION</scope>
    <source>
        <tissue evidence="2">Blood</tissue>
    </source>
</reference>
<protein>
    <submittedName>
        <fullName evidence="2">Uncharacterized protein LOC141579331</fullName>
    </submittedName>
</protein>
<evidence type="ECO:0000313" key="2">
    <source>
        <dbReference type="RefSeq" id="XP_074230587.1"/>
    </source>
</evidence>
<sequence length="401" mass="41898">MAVGAPVFSSFKPTPKNGAWVAGDSSPASWGISTVFSTSHIPLSSAQDGLGEQPLGVHPGGRMVLAPQLRKLKVQRVSALGTKAPEYSPQEQPGGPCARPCFPGEGEAEGAQTLLRPPFAQAGGGGGRVGRNGHRTSAPGTDTFTPRRASAGPLRTSGRSPGAPAPDPSGAETPRRRPHPADVGGGLLSAHPRPRISFTRPLPPGLFPSGTPCDDVKGSARIPPAATWRQALSKKVVAHRARAAPTSRNLGLNRRRHPRRITAAPGVGEGAPGPGRGGEGPERGERRWRPQAFPATPPRTRRAGRWPPTPSPPAPQPLPRRKPGRNFRRRPLPGTAAPCFPPAGRAPAHPAPPRLRDLLPEGGHGGRRPALSCCVGAKQRAAPAWRARGGRARGPRPEPGH</sequence>
<name>A0AC58R7T6_CAMBA</name>
<organism evidence="1 2">
    <name type="scientific">Camelus bactrianus</name>
    <name type="common">Bactrian camel</name>
    <dbReference type="NCBI Taxonomy" id="9837"/>
    <lineage>
        <taxon>Eukaryota</taxon>
        <taxon>Metazoa</taxon>
        <taxon>Chordata</taxon>
        <taxon>Craniata</taxon>
        <taxon>Vertebrata</taxon>
        <taxon>Euteleostomi</taxon>
        <taxon>Mammalia</taxon>
        <taxon>Eutheria</taxon>
        <taxon>Laurasiatheria</taxon>
        <taxon>Artiodactyla</taxon>
        <taxon>Tylopoda</taxon>
        <taxon>Camelidae</taxon>
        <taxon>Camelus</taxon>
    </lineage>
</organism>
<accession>A0AC58R7T6</accession>
<proteinExistence type="predicted"/>
<gene>
    <name evidence="2" type="primary">LOC141579331</name>
</gene>